<keyword evidence="9" id="KW-0156">Chromatin regulator</keyword>
<proteinExistence type="predicted"/>
<reference evidence="15" key="1">
    <citation type="submission" date="2017-02" db="UniProtKB">
        <authorList>
            <consortium name="WormBaseParasite"/>
        </authorList>
    </citation>
    <scope>IDENTIFICATION</scope>
</reference>
<dbReference type="AlphaFoldDB" id="A0A0N4ZQ26"/>
<dbReference type="PROSITE" id="PS50280">
    <property type="entry name" value="SET"/>
    <property type="match status" value="1"/>
</dbReference>
<evidence type="ECO:0000256" key="12">
    <source>
        <dbReference type="ARBA" id="ARBA00023242"/>
    </source>
</evidence>
<dbReference type="Gene3D" id="2.170.270.10">
    <property type="entry name" value="SET domain"/>
    <property type="match status" value="1"/>
</dbReference>
<evidence type="ECO:0000313" key="15">
    <source>
        <dbReference type="WBParaSite" id="PTRK_0001063100.1"/>
    </source>
</evidence>
<dbReference type="Proteomes" id="UP000038045">
    <property type="component" value="Unplaced"/>
</dbReference>
<dbReference type="EC" id="2.1.1.362" evidence="3"/>
<dbReference type="GO" id="GO:0005634">
    <property type="term" value="C:nucleus"/>
    <property type="evidence" value="ECO:0007669"/>
    <property type="project" value="UniProtKB-SubCell"/>
</dbReference>
<dbReference type="InterPro" id="IPR025790">
    <property type="entry name" value="Suv4-20_animal"/>
</dbReference>
<keyword evidence="11" id="KW-0804">Transcription</keyword>
<keyword evidence="10" id="KW-0805">Transcription regulation</keyword>
<dbReference type="SMART" id="SM00317">
    <property type="entry name" value="SET"/>
    <property type="match status" value="1"/>
</dbReference>
<evidence type="ECO:0000313" key="14">
    <source>
        <dbReference type="Proteomes" id="UP000038045"/>
    </source>
</evidence>
<keyword evidence="6" id="KW-0489">Methyltransferase</keyword>
<evidence type="ECO:0000256" key="10">
    <source>
        <dbReference type="ARBA" id="ARBA00023015"/>
    </source>
</evidence>
<name>A0A0N4ZQ26_PARTI</name>
<dbReference type="WBParaSite" id="PTRK_0001063100.1">
    <property type="protein sequence ID" value="PTRK_0001063100.1"/>
    <property type="gene ID" value="PTRK_0001063100"/>
</dbReference>
<dbReference type="PANTHER" id="PTHR12977">
    <property type="entry name" value="SUPPRESSOR OF VARIEGATION 4-20-RELATED"/>
    <property type="match status" value="1"/>
</dbReference>
<evidence type="ECO:0000256" key="7">
    <source>
        <dbReference type="ARBA" id="ARBA00022679"/>
    </source>
</evidence>
<keyword evidence="12" id="KW-0539">Nucleus</keyword>
<evidence type="ECO:0000256" key="11">
    <source>
        <dbReference type="ARBA" id="ARBA00023163"/>
    </source>
</evidence>
<dbReference type="PANTHER" id="PTHR12977:SF4">
    <property type="entry name" value="HISTONE-LYSINE N-METHYLTRANSFERASE KMT5B"/>
    <property type="match status" value="1"/>
</dbReference>
<evidence type="ECO:0000256" key="5">
    <source>
        <dbReference type="ARBA" id="ARBA00022491"/>
    </source>
</evidence>
<feature type="domain" description="SET" evidence="13">
    <location>
        <begin position="128"/>
        <end position="244"/>
    </location>
</feature>
<evidence type="ECO:0000256" key="3">
    <source>
        <dbReference type="ARBA" id="ARBA00012188"/>
    </source>
</evidence>
<dbReference type="Pfam" id="PF00856">
    <property type="entry name" value="SET"/>
    <property type="match status" value="1"/>
</dbReference>
<comment type="subcellular location">
    <subcellularLocation>
        <location evidence="2">Chromosome</location>
    </subcellularLocation>
    <subcellularLocation>
        <location evidence="1">Nucleus</location>
    </subcellularLocation>
</comment>
<sequence>MNNIEWEEKVSKLCSPTSIQSLPPVGHKMNLEDFMSFDDVANSIVVDILLGIRTHKMKPKNVFLKNTEMIKCYQFLRQYLETFNVHKTIQNLFLINSMKSFCINKDWKQLIELRNHIHRYLTLFQPNSGICIQKCFKYSRENFIGAKLIATRKFKTNECINMLYGVVKPLSEEQIKKLIQPGINDFSIMISDRNDKQILWLGPGSFLNHDCNSNIKFDCRGKHTVVLIATKNIEIGEELFLNYGNDYFGENNKECQCDSCEDVQRKNSLKWIPLMCKEINENFVECLEIISLRNVILKKIFDFQIPRNNLIISLNYISEFLKYGFIEDSIFKASSKQSFIDHILEYIGNLKKLINNGYNMTMIEAFIYFFIQTGYQTTQGKIGTTTTRSISLERNEAIFKYASYETIFGAELASDIITFQTKLFEQYHYENISISQIIYVINNFVNILRTKNYTKIFQEKITLQNKRISELLNDNLSISNILNSYDLRIDLFGIDLMEKKKKYIESCISSYSEPIPEELKSYMSLNFLFHSINANEMEAKLDDLKDMPIIESKDKKDVKIVKNKGVQKIRTPLSPDIDIFNKNNDNYILLNSLFKNQIEEISHKIKKSKILKIINITEYISLDENKPKNLRSSTRLTKQHHNYQSYNIESFYKIFYINKNLEKFSHKSKRNYVSISQDFFDNDVSNIKKLKNGRIILKELK</sequence>
<evidence type="ECO:0000256" key="9">
    <source>
        <dbReference type="ARBA" id="ARBA00022853"/>
    </source>
</evidence>
<evidence type="ECO:0000256" key="4">
    <source>
        <dbReference type="ARBA" id="ARBA00022454"/>
    </source>
</evidence>
<dbReference type="GO" id="GO:0140941">
    <property type="term" value="F:histone H4K20me methyltransferase activity"/>
    <property type="evidence" value="ECO:0007669"/>
    <property type="project" value="UniProtKB-EC"/>
</dbReference>
<keyword evidence="7" id="KW-0808">Transferase</keyword>
<evidence type="ECO:0000256" key="1">
    <source>
        <dbReference type="ARBA" id="ARBA00004123"/>
    </source>
</evidence>
<dbReference type="Gene3D" id="1.10.10.1700">
    <property type="entry name" value="Histone-lysine N-methyltransferase"/>
    <property type="match status" value="1"/>
</dbReference>
<dbReference type="InterPro" id="IPR001214">
    <property type="entry name" value="SET_dom"/>
</dbReference>
<keyword evidence="8" id="KW-0949">S-adenosyl-L-methionine</keyword>
<organism evidence="14 15">
    <name type="scientific">Parastrongyloides trichosuri</name>
    <name type="common">Possum-specific nematode worm</name>
    <dbReference type="NCBI Taxonomy" id="131310"/>
    <lineage>
        <taxon>Eukaryota</taxon>
        <taxon>Metazoa</taxon>
        <taxon>Ecdysozoa</taxon>
        <taxon>Nematoda</taxon>
        <taxon>Chromadorea</taxon>
        <taxon>Rhabditida</taxon>
        <taxon>Tylenchina</taxon>
        <taxon>Panagrolaimomorpha</taxon>
        <taxon>Strongyloidoidea</taxon>
        <taxon>Strongyloididae</taxon>
        <taxon>Parastrongyloides</taxon>
    </lineage>
</organism>
<dbReference type="InterPro" id="IPR041938">
    <property type="entry name" value="Hist-Lys_N-MTase_N"/>
</dbReference>
<accession>A0A0N4ZQ26</accession>
<dbReference type="STRING" id="131310.A0A0N4ZQ26"/>
<protein>
    <recommendedName>
        <fullName evidence="3">[histone H4]-N-methyl-L-lysine(20) N-methyltransferase</fullName>
        <ecNumber evidence="3">2.1.1.362</ecNumber>
    </recommendedName>
</protein>
<dbReference type="InterPro" id="IPR046341">
    <property type="entry name" value="SET_dom_sf"/>
</dbReference>
<keyword evidence="4" id="KW-0158">Chromosome</keyword>
<evidence type="ECO:0000259" key="13">
    <source>
        <dbReference type="PROSITE" id="PS50280"/>
    </source>
</evidence>
<keyword evidence="5" id="KW-0678">Repressor</keyword>
<evidence type="ECO:0000256" key="2">
    <source>
        <dbReference type="ARBA" id="ARBA00004286"/>
    </source>
</evidence>
<evidence type="ECO:0000256" key="8">
    <source>
        <dbReference type="ARBA" id="ARBA00022691"/>
    </source>
</evidence>
<dbReference type="GO" id="GO:0032259">
    <property type="term" value="P:methylation"/>
    <property type="evidence" value="ECO:0007669"/>
    <property type="project" value="UniProtKB-KW"/>
</dbReference>
<dbReference type="PROSITE" id="PS51570">
    <property type="entry name" value="SAM_MT43_SUVAR420_2"/>
    <property type="match status" value="1"/>
</dbReference>
<dbReference type="SUPFAM" id="SSF82199">
    <property type="entry name" value="SET domain"/>
    <property type="match status" value="1"/>
</dbReference>
<evidence type="ECO:0000256" key="6">
    <source>
        <dbReference type="ARBA" id="ARBA00022603"/>
    </source>
</evidence>
<dbReference type="InterPro" id="IPR039977">
    <property type="entry name" value="Suv4-20/Set9"/>
</dbReference>
<keyword evidence="14" id="KW-1185">Reference proteome</keyword>
<dbReference type="GO" id="GO:0005694">
    <property type="term" value="C:chromosome"/>
    <property type="evidence" value="ECO:0007669"/>
    <property type="project" value="UniProtKB-SubCell"/>
</dbReference>
<dbReference type="CDD" id="cd10524">
    <property type="entry name" value="SET_Suv4-20-like"/>
    <property type="match status" value="1"/>
</dbReference>